<dbReference type="Proteomes" id="UP000264141">
    <property type="component" value="Unassembled WGS sequence"/>
</dbReference>
<gene>
    <name evidence="1" type="ORF">DEQ80_08745</name>
</gene>
<evidence type="ECO:0008006" key="3">
    <source>
        <dbReference type="Google" id="ProtNLM"/>
    </source>
</evidence>
<name>A0A3D1JHE3_9CHLR</name>
<reference evidence="1 2" key="1">
    <citation type="journal article" date="2018" name="Nat. Biotechnol.">
        <title>A standardized bacterial taxonomy based on genome phylogeny substantially revises the tree of life.</title>
        <authorList>
            <person name="Parks D.H."/>
            <person name="Chuvochina M."/>
            <person name="Waite D.W."/>
            <person name="Rinke C."/>
            <person name="Skarshewski A."/>
            <person name="Chaumeil P.A."/>
            <person name="Hugenholtz P."/>
        </authorList>
    </citation>
    <scope>NUCLEOTIDE SEQUENCE [LARGE SCALE GENOMIC DNA]</scope>
    <source>
        <strain evidence="1">UBA8781</strain>
    </source>
</reference>
<accession>A0A3D1JHE3</accession>
<sequence length="426" mass="47351">MNDLTSRFLPILDSNQIPDPLLPVFRPFYSGLSIANLPASICTWLGADPPGGAAPPLQEDLRNALGQRFRTVILLLVDGFGLDLFLQAIDAPSAGAWRNLPPDALLAPLTSVVPSTTATALTTLWTGVLPAEHGVIGYELFLKEYSLIANMIFHNPASFSEGPGNLRLAGFDPATFLPVEPLAYHLGRAGVQTYAFIQRALARSSLSLQLHREARTSPFLNLADLFVSLDALLDTPSREKRYIYAYWPGLDDTMHQFGPGDERVQRELAAFSLQWGYFLADRLRKRRGDTLILLTADHGHIFTPKNPHFELRHHPALLEMLTMLPSGEARLPYVFVRNGRQEDFLGYVDQAWGERFRVIPAERFLAAGLFGMGKQHPHLAERVGDFVVLPDEGAFWYFANRENPLLGRHGGLSRAEMLVPLLGLIL</sequence>
<dbReference type="Pfam" id="PF01663">
    <property type="entry name" value="Phosphodiest"/>
    <property type="match status" value="1"/>
</dbReference>
<dbReference type="AlphaFoldDB" id="A0A3D1JHE3"/>
<dbReference type="EMBL" id="DPBP01000033">
    <property type="protein sequence ID" value="HCE17932.1"/>
    <property type="molecule type" value="Genomic_DNA"/>
</dbReference>
<dbReference type="GO" id="GO:0016787">
    <property type="term" value="F:hydrolase activity"/>
    <property type="evidence" value="ECO:0007669"/>
    <property type="project" value="UniProtKB-ARBA"/>
</dbReference>
<evidence type="ECO:0000313" key="1">
    <source>
        <dbReference type="EMBL" id="HCE17932.1"/>
    </source>
</evidence>
<proteinExistence type="predicted"/>
<dbReference type="PANTHER" id="PTHR10151">
    <property type="entry name" value="ECTONUCLEOTIDE PYROPHOSPHATASE/PHOSPHODIESTERASE"/>
    <property type="match status" value="1"/>
</dbReference>
<dbReference type="SUPFAM" id="SSF53649">
    <property type="entry name" value="Alkaline phosphatase-like"/>
    <property type="match status" value="1"/>
</dbReference>
<protein>
    <recommendedName>
        <fullName evidence="3">Alkaline phosphatase family protein</fullName>
    </recommendedName>
</protein>
<dbReference type="STRING" id="229919.GCA_001050195_02550"/>
<evidence type="ECO:0000313" key="2">
    <source>
        <dbReference type="Proteomes" id="UP000264141"/>
    </source>
</evidence>
<dbReference type="PANTHER" id="PTHR10151:SF120">
    <property type="entry name" value="BIS(5'-ADENOSYL)-TRIPHOSPHATASE"/>
    <property type="match status" value="1"/>
</dbReference>
<organism evidence="1 2">
    <name type="scientific">Anaerolinea thermolimosa</name>
    <dbReference type="NCBI Taxonomy" id="229919"/>
    <lineage>
        <taxon>Bacteria</taxon>
        <taxon>Bacillati</taxon>
        <taxon>Chloroflexota</taxon>
        <taxon>Anaerolineae</taxon>
        <taxon>Anaerolineales</taxon>
        <taxon>Anaerolineaceae</taxon>
        <taxon>Anaerolinea</taxon>
    </lineage>
</organism>
<dbReference type="InterPro" id="IPR017850">
    <property type="entry name" value="Alkaline_phosphatase_core_sf"/>
</dbReference>
<dbReference type="Gene3D" id="3.40.720.10">
    <property type="entry name" value="Alkaline Phosphatase, subunit A"/>
    <property type="match status" value="1"/>
</dbReference>
<comment type="caution">
    <text evidence="1">The sequence shown here is derived from an EMBL/GenBank/DDBJ whole genome shotgun (WGS) entry which is preliminary data.</text>
</comment>
<dbReference type="InterPro" id="IPR002591">
    <property type="entry name" value="Phosphodiest/P_Trfase"/>
</dbReference>